<keyword evidence="3" id="KW-1185">Reference proteome</keyword>
<gene>
    <name evidence="2" type="ORF">BABL1_gene_343</name>
</gene>
<protein>
    <submittedName>
        <fullName evidence="2">Uncharacterized protein</fullName>
    </submittedName>
</protein>
<dbReference type="STRING" id="673862.BABL1_gene_343"/>
<accession>V6DGE3</accession>
<dbReference type="RefSeq" id="WP_023792180.1">
    <property type="nucleotide sequence ID" value="NC_023003.1"/>
</dbReference>
<evidence type="ECO:0000313" key="3">
    <source>
        <dbReference type="Proteomes" id="UP000018769"/>
    </source>
</evidence>
<proteinExistence type="predicted"/>
<dbReference type="PATRIC" id="fig|673862.3.peg.559"/>
<evidence type="ECO:0000313" key="2">
    <source>
        <dbReference type="EMBL" id="CDK30672.1"/>
    </source>
</evidence>
<evidence type="ECO:0000256" key="1">
    <source>
        <dbReference type="SAM" id="MobiDB-lite"/>
    </source>
</evidence>
<reference evidence="2 3" key="1">
    <citation type="journal article" date="2015" name="Biol. Direct">
        <title>Babela massiliensis, a representative of a widespread bacterial phylum with unusual adaptations to parasitism in amoebae.</title>
        <authorList>
            <person name="Pagnier I."/>
            <person name="Yutin N."/>
            <person name="Croce O."/>
            <person name="Makarova K.S."/>
            <person name="Wolf Y.I."/>
            <person name="Benamar S."/>
            <person name="Raoult D."/>
            <person name="Koonin E.V."/>
            <person name="La Scola B."/>
        </authorList>
    </citation>
    <scope>NUCLEOTIDE SEQUENCE [LARGE SCALE GENOMIC DNA]</scope>
    <source>
        <strain evidence="3">BABL1</strain>
    </source>
</reference>
<name>V6DGE3_9BACT</name>
<dbReference type="KEGG" id="dpb:BABL1_gene_343"/>
<dbReference type="HOGENOM" id="CLU_1341203_0_0_7"/>
<feature type="compositionally biased region" description="Basic and acidic residues" evidence="1">
    <location>
        <begin position="98"/>
        <end position="111"/>
    </location>
</feature>
<dbReference type="AlphaFoldDB" id="V6DGE3"/>
<dbReference type="Proteomes" id="UP000018769">
    <property type="component" value="Chromosome I"/>
</dbReference>
<sequence length="204" mass="23917">MKSIIEEASSISKAIENGWLKAGKPKEFSVKIFEEPKKNFFGITIKSAKIGIFFSDNKVHQEVKREKPVIINKQQPKSSVQIKEQEQLEQKNSNSNLEKLDKKETKKHNSEKPSQSIWTQQMMGTITNWLEQVLSDINDKQEDKINFSITQDNFHLKIYFQNPIFLDKTKEKQLFSSLSTLMLQMLKKQYRRPLKGYRIIFVGF</sequence>
<dbReference type="eggNOG" id="ENOG50344BG">
    <property type="taxonomic scope" value="Bacteria"/>
</dbReference>
<dbReference type="EMBL" id="HG793133">
    <property type="protein sequence ID" value="CDK30672.1"/>
    <property type="molecule type" value="Genomic_DNA"/>
</dbReference>
<feature type="region of interest" description="Disordered" evidence="1">
    <location>
        <begin position="74"/>
        <end position="117"/>
    </location>
</feature>
<organism evidence="2 3">
    <name type="scientific">Candidatus Babela massiliensis</name>
    <dbReference type="NCBI Taxonomy" id="673862"/>
    <lineage>
        <taxon>Bacteria</taxon>
        <taxon>Candidatus Babelota</taxon>
        <taxon>Candidatus Babeliae</taxon>
        <taxon>Candidatus Babeliales</taxon>
        <taxon>Candidatus Babeliaceae</taxon>
        <taxon>Candidatus Babela</taxon>
    </lineage>
</organism>